<dbReference type="InterPro" id="IPR021775">
    <property type="entry name" value="DUF3339"/>
</dbReference>
<comment type="caution">
    <text evidence="2">The sequence shown here is derived from an EMBL/GenBank/DDBJ whole genome shotgun (WGS) entry which is preliminary data.</text>
</comment>
<feature type="transmembrane region" description="Helical" evidence="1">
    <location>
        <begin position="97"/>
        <end position="116"/>
    </location>
</feature>
<organism evidence="2 3">
    <name type="scientific">Dendrobium chrysotoxum</name>
    <name type="common">Orchid</name>
    <dbReference type="NCBI Taxonomy" id="161865"/>
    <lineage>
        <taxon>Eukaryota</taxon>
        <taxon>Viridiplantae</taxon>
        <taxon>Streptophyta</taxon>
        <taxon>Embryophyta</taxon>
        <taxon>Tracheophyta</taxon>
        <taxon>Spermatophyta</taxon>
        <taxon>Magnoliopsida</taxon>
        <taxon>Liliopsida</taxon>
        <taxon>Asparagales</taxon>
        <taxon>Orchidaceae</taxon>
        <taxon>Epidendroideae</taxon>
        <taxon>Malaxideae</taxon>
        <taxon>Dendrobiinae</taxon>
        <taxon>Dendrobium</taxon>
    </lineage>
</organism>
<dbReference type="AlphaFoldDB" id="A0AAV7GZV6"/>
<reference evidence="2 3" key="1">
    <citation type="journal article" date="2021" name="Hortic Res">
        <title>Chromosome-scale assembly of the Dendrobium chrysotoxum genome enhances the understanding of orchid evolution.</title>
        <authorList>
            <person name="Zhang Y."/>
            <person name="Zhang G.Q."/>
            <person name="Zhang D."/>
            <person name="Liu X.D."/>
            <person name="Xu X.Y."/>
            <person name="Sun W.H."/>
            <person name="Yu X."/>
            <person name="Zhu X."/>
            <person name="Wang Z.W."/>
            <person name="Zhao X."/>
            <person name="Zhong W.Y."/>
            <person name="Chen H."/>
            <person name="Yin W.L."/>
            <person name="Huang T."/>
            <person name="Niu S.C."/>
            <person name="Liu Z.J."/>
        </authorList>
    </citation>
    <scope>NUCLEOTIDE SEQUENCE [LARGE SCALE GENOMIC DNA]</scope>
    <source>
        <strain evidence="2">Lindl</strain>
    </source>
</reference>
<dbReference type="Proteomes" id="UP000775213">
    <property type="component" value="Unassembled WGS sequence"/>
</dbReference>
<evidence type="ECO:0000313" key="3">
    <source>
        <dbReference type="Proteomes" id="UP000775213"/>
    </source>
</evidence>
<evidence type="ECO:0000256" key="1">
    <source>
        <dbReference type="SAM" id="Phobius"/>
    </source>
</evidence>
<accession>A0AAV7GZV6</accession>
<keyword evidence="1" id="KW-0812">Transmembrane</keyword>
<keyword evidence="1" id="KW-1133">Transmembrane helix</keyword>
<evidence type="ECO:0008006" key="4">
    <source>
        <dbReference type="Google" id="ProtNLM"/>
    </source>
</evidence>
<keyword evidence="3" id="KW-1185">Reference proteome</keyword>
<dbReference type="Pfam" id="PF11820">
    <property type="entry name" value="DUF3339"/>
    <property type="match status" value="1"/>
</dbReference>
<evidence type="ECO:0000313" key="2">
    <source>
        <dbReference type="EMBL" id="KAH0461163.1"/>
    </source>
</evidence>
<protein>
    <recommendedName>
        <fullName evidence="4">Transmembrane protein</fullName>
    </recommendedName>
</protein>
<proteinExistence type="predicted"/>
<gene>
    <name evidence="2" type="ORF">IEQ34_008738</name>
</gene>
<dbReference type="Pfam" id="PF04578">
    <property type="entry name" value="DUF594"/>
    <property type="match status" value="1"/>
</dbReference>
<sequence length="162" mass="18387">MFVSSEEERWGVITTAWVELLMKGAKNSKANKHVKQLSKGDELLTFIWLFNKHVEIDDTYIPIHDVLVDHLEKAKYLLSEIELHLQDHRSLAAMADWAPVVVGVLLFVLLSPGLLFELPGNHRVAEFGSMRTNGKAIFIHTLIFFAIFSVIIVALHLHIYTG</sequence>
<keyword evidence="1" id="KW-0472">Membrane</keyword>
<feature type="transmembrane region" description="Helical" evidence="1">
    <location>
        <begin position="137"/>
        <end position="159"/>
    </location>
</feature>
<dbReference type="PANTHER" id="PTHR33128:SF78">
    <property type="entry name" value="OS04G0387900 PROTEIN"/>
    <property type="match status" value="1"/>
</dbReference>
<dbReference type="InterPro" id="IPR007658">
    <property type="entry name" value="DUF594"/>
</dbReference>
<dbReference type="PANTHER" id="PTHR33128">
    <property type="entry name" value="OS05G0103400 PROTEIN"/>
    <property type="match status" value="1"/>
</dbReference>
<name>A0AAV7GZV6_DENCH</name>
<dbReference type="EMBL" id="JAGFBR010000009">
    <property type="protein sequence ID" value="KAH0461163.1"/>
    <property type="molecule type" value="Genomic_DNA"/>
</dbReference>